<name>A0A2B7Y4R8_9EURO</name>
<dbReference type="SUPFAM" id="SSF50182">
    <property type="entry name" value="Sm-like ribonucleoproteins"/>
    <property type="match status" value="1"/>
</dbReference>
<dbReference type="Proteomes" id="UP000223968">
    <property type="component" value="Unassembled WGS sequence"/>
</dbReference>
<evidence type="ECO:0000256" key="3">
    <source>
        <dbReference type="ARBA" id="ARBA00022664"/>
    </source>
</evidence>
<protein>
    <recommendedName>
        <fullName evidence="10">LSM complex subunit LSm2</fullName>
    </recommendedName>
</protein>
<evidence type="ECO:0000256" key="5">
    <source>
        <dbReference type="ARBA" id="ARBA00022884"/>
    </source>
</evidence>
<dbReference type="GO" id="GO:0000398">
    <property type="term" value="P:mRNA splicing, via spliceosome"/>
    <property type="evidence" value="ECO:0007669"/>
    <property type="project" value="UniProtKB-UniRule"/>
</dbReference>
<keyword evidence="7 10" id="KW-0539">Nucleus</keyword>
<dbReference type="InterPro" id="IPR016654">
    <property type="entry name" value="U6_snRNA_Lsm2"/>
</dbReference>
<dbReference type="InterPro" id="IPR047575">
    <property type="entry name" value="Sm"/>
</dbReference>
<feature type="domain" description="Sm" evidence="11">
    <location>
        <begin position="15"/>
        <end position="89"/>
    </location>
</feature>
<comment type="caution">
    <text evidence="12">The sequence shown here is derived from an EMBL/GenBank/DDBJ whole genome shotgun (WGS) entry which is preliminary data.</text>
</comment>
<dbReference type="CDD" id="cd01725">
    <property type="entry name" value="LSm2"/>
    <property type="match status" value="1"/>
</dbReference>
<keyword evidence="8 10" id="KW-0687">Ribonucleoprotein</keyword>
<dbReference type="InterPro" id="IPR001163">
    <property type="entry name" value="Sm_dom_euk/arc"/>
</dbReference>
<proteinExistence type="inferred from homology"/>
<gene>
    <name evidence="12" type="ORF">AJ79_01952</name>
</gene>
<dbReference type="GO" id="GO:0000932">
    <property type="term" value="C:P-body"/>
    <property type="evidence" value="ECO:0007669"/>
    <property type="project" value="TreeGrafter"/>
</dbReference>
<evidence type="ECO:0000256" key="6">
    <source>
        <dbReference type="ARBA" id="ARBA00023187"/>
    </source>
</evidence>
<dbReference type="GO" id="GO:0003723">
    <property type="term" value="F:RNA binding"/>
    <property type="evidence" value="ECO:0007669"/>
    <property type="project" value="UniProtKB-UniRule"/>
</dbReference>
<comment type="function">
    <text evidence="10">Component of LSm protein complexes, which are involved in RNA processing and may function in a chaperone-like manner.</text>
</comment>
<evidence type="ECO:0000313" key="13">
    <source>
        <dbReference type="Proteomes" id="UP000223968"/>
    </source>
</evidence>
<evidence type="ECO:0000256" key="4">
    <source>
        <dbReference type="ARBA" id="ARBA00022728"/>
    </source>
</evidence>
<keyword evidence="4 10" id="KW-0747">Spliceosome</keyword>
<dbReference type="STRING" id="1447875.A0A2B7Y4R8"/>
<dbReference type="InterPro" id="IPR010920">
    <property type="entry name" value="LSM_dom_sf"/>
</dbReference>
<evidence type="ECO:0000256" key="7">
    <source>
        <dbReference type="ARBA" id="ARBA00023242"/>
    </source>
</evidence>
<keyword evidence="6 10" id="KW-0508">mRNA splicing</keyword>
<dbReference type="GO" id="GO:0071011">
    <property type="term" value="C:precatalytic spliceosome"/>
    <property type="evidence" value="ECO:0007669"/>
    <property type="project" value="TreeGrafter"/>
</dbReference>
<dbReference type="AlphaFoldDB" id="A0A2B7Y4R8"/>
<dbReference type="GO" id="GO:0005688">
    <property type="term" value="C:U6 snRNP"/>
    <property type="evidence" value="ECO:0007669"/>
    <property type="project" value="TreeGrafter"/>
</dbReference>
<dbReference type="PANTHER" id="PTHR13829:SF2">
    <property type="entry name" value="U6 SNRNA-ASSOCIATED SM-LIKE PROTEIN LSM2"/>
    <property type="match status" value="1"/>
</dbReference>
<sequence length="111" mass="12573">MLPSTHIVLGLTINPTCSFFKTLTNHTVTIELKNDIRIRGILKSVDQYLNIKLDDIEVLDLDQYPHLSSVKNIFVRGSVVRYIVLPQAEVDRGLLEDATRREAANQANKAR</sequence>
<dbReference type="PROSITE" id="PS52002">
    <property type="entry name" value="SM"/>
    <property type="match status" value="1"/>
</dbReference>
<dbReference type="OrthoDB" id="10256176at2759"/>
<evidence type="ECO:0000256" key="2">
    <source>
        <dbReference type="ARBA" id="ARBA00006850"/>
    </source>
</evidence>
<comment type="similarity">
    <text evidence="2 10">Belongs to the snRNP Sm proteins family.</text>
</comment>
<keyword evidence="13" id="KW-1185">Reference proteome</keyword>
<dbReference type="GO" id="GO:1990726">
    <property type="term" value="C:Lsm1-7-Pat1 complex"/>
    <property type="evidence" value="ECO:0007669"/>
    <property type="project" value="TreeGrafter"/>
</dbReference>
<keyword evidence="5 10" id="KW-0694">RNA-binding</keyword>
<accession>A0A2B7Y4R8</accession>
<organism evidence="12 13">
    <name type="scientific">Helicocarpus griseus UAMH5409</name>
    <dbReference type="NCBI Taxonomy" id="1447875"/>
    <lineage>
        <taxon>Eukaryota</taxon>
        <taxon>Fungi</taxon>
        <taxon>Dikarya</taxon>
        <taxon>Ascomycota</taxon>
        <taxon>Pezizomycotina</taxon>
        <taxon>Eurotiomycetes</taxon>
        <taxon>Eurotiomycetidae</taxon>
        <taxon>Onygenales</taxon>
        <taxon>Ajellomycetaceae</taxon>
        <taxon>Helicocarpus</taxon>
    </lineage>
</organism>
<dbReference type="PANTHER" id="PTHR13829">
    <property type="entry name" value="SNRNP CORE PROTEIN FAMILY MEMBER"/>
    <property type="match status" value="1"/>
</dbReference>
<evidence type="ECO:0000256" key="8">
    <source>
        <dbReference type="ARBA" id="ARBA00023274"/>
    </source>
</evidence>
<dbReference type="GO" id="GO:0046540">
    <property type="term" value="C:U4/U6 x U5 tri-snRNP complex"/>
    <property type="evidence" value="ECO:0007669"/>
    <property type="project" value="TreeGrafter"/>
</dbReference>
<evidence type="ECO:0000256" key="10">
    <source>
        <dbReference type="PIRNR" id="PIRNR016394"/>
    </source>
</evidence>
<reference evidence="12 13" key="1">
    <citation type="submission" date="2017-10" db="EMBL/GenBank/DDBJ databases">
        <title>Comparative genomics in systemic dimorphic fungi from Ajellomycetaceae.</title>
        <authorList>
            <person name="Munoz J.F."/>
            <person name="Mcewen J.G."/>
            <person name="Clay O.K."/>
            <person name="Cuomo C.A."/>
        </authorList>
    </citation>
    <scope>NUCLEOTIDE SEQUENCE [LARGE SCALE GENOMIC DNA]</scope>
    <source>
        <strain evidence="12 13">UAMH5409</strain>
    </source>
</reference>
<evidence type="ECO:0000313" key="12">
    <source>
        <dbReference type="EMBL" id="PGH16185.1"/>
    </source>
</evidence>
<comment type="subunit">
    <text evidence="9">Component of the heptameric LSM1-LSM7 complex, which consists of LSM1, LSM2, LSM3, LSM4, LSM5, LSM6 and LSM7. Component of the heptameric LSM2-LSM8 complex, which consists of LSM2, LSM3, LSM4, LSM5, LSM6, LSM7 and LSM8. The LSm subunits form a seven-membered ring structure with a doughnut shape.</text>
</comment>
<dbReference type="Pfam" id="PF01423">
    <property type="entry name" value="LSM"/>
    <property type="match status" value="1"/>
</dbReference>
<evidence type="ECO:0000256" key="9">
    <source>
        <dbReference type="ARBA" id="ARBA00025892"/>
    </source>
</evidence>
<dbReference type="FunFam" id="2.30.30.100:FF:000053">
    <property type="entry name" value="U6 snRNA-associated Sm-like protein LSm2"/>
    <property type="match status" value="1"/>
</dbReference>
<dbReference type="Gene3D" id="2.30.30.100">
    <property type="match status" value="1"/>
</dbReference>
<comment type="subcellular location">
    <subcellularLocation>
        <location evidence="1">Nucleus</location>
    </subcellularLocation>
</comment>
<dbReference type="EMBL" id="PDNB01000019">
    <property type="protein sequence ID" value="PGH16185.1"/>
    <property type="molecule type" value="Genomic_DNA"/>
</dbReference>
<dbReference type="GO" id="GO:0071013">
    <property type="term" value="C:catalytic step 2 spliceosome"/>
    <property type="evidence" value="ECO:0007669"/>
    <property type="project" value="TreeGrafter"/>
</dbReference>
<keyword evidence="3 10" id="KW-0507">mRNA processing</keyword>
<evidence type="ECO:0000256" key="1">
    <source>
        <dbReference type="ARBA" id="ARBA00004123"/>
    </source>
</evidence>
<dbReference type="PIRSF" id="PIRSF016394">
    <property type="entry name" value="U6_snRNA_Lsm2"/>
    <property type="match status" value="1"/>
</dbReference>
<dbReference type="SMART" id="SM00651">
    <property type="entry name" value="Sm"/>
    <property type="match status" value="1"/>
</dbReference>
<evidence type="ECO:0000259" key="11">
    <source>
        <dbReference type="PROSITE" id="PS52002"/>
    </source>
</evidence>